<sequence length="323" mass="35400">MPSSRGLLVITCVLALDLMTSACPSSGPTPDLLSLVTGRCLQFSTFLNPAAMCDVTTRRQNCSEMADLFISAFAFQDVCNISISRYDEFLEATNHWIPADKSVFWEGVYDFVHLYTEMGKRAITLEDTLTGYMIDRLRFCADPGQPSGIGGPSTHPCPSFEETDGCPWNAEFAFWTAASQNFASKARGTVSIMLNASADVAFPPNSFFAQWELPHLKAGEVSEANILLVHTPGHAVKETCQGPSITDLKRRLATKNISATCRENPRDVLWLLCWEDPSHTECREIISDDTNAASVGKSCLSVLSTLVMLTGIFLIVHISQTTP</sequence>
<evidence type="ECO:0000313" key="7">
    <source>
        <dbReference type="EMBL" id="PVD18559.1"/>
    </source>
</evidence>
<keyword evidence="4" id="KW-0520">NAD</keyword>
<evidence type="ECO:0000256" key="2">
    <source>
        <dbReference type="ARBA" id="ARBA00022679"/>
    </source>
</evidence>
<evidence type="ECO:0000256" key="5">
    <source>
        <dbReference type="ARBA" id="ARBA00023157"/>
    </source>
</evidence>
<dbReference type="Proteomes" id="UP000245119">
    <property type="component" value="Linkage Group LG14"/>
</dbReference>
<organism evidence="7 8">
    <name type="scientific">Pomacea canaliculata</name>
    <name type="common">Golden apple snail</name>
    <dbReference type="NCBI Taxonomy" id="400727"/>
    <lineage>
        <taxon>Eukaryota</taxon>
        <taxon>Metazoa</taxon>
        <taxon>Spiralia</taxon>
        <taxon>Lophotrochozoa</taxon>
        <taxon>Mollusca</taxon>
        <taxon>Gastropoda</taxon>
        <taxon>Caenogastropoda</taxon>
        <taxon>Architaenioglossa</taxon>
        <taxon>Ampullarioidea</taxon>
        <taxon>Ampullariidae</taxon>
        <taxon>Pomacea</taxon>
    </lineage>
</organism>
<dbReference type="OrthoDB" id="10028716at2759"/>
<keyword evidence="2" id="KW-0808">Transferase</keyword>
<name>A0A2T7NBM1_POMCA</name>
<keyword evidence="8" id="KW-1185">Reference proteome</keyword>
<dbReference type="Pfam" id="PF02267">
    <property type="entry name" value="Rib_hydrolayse"/>
    <property type="match status" value="1"/>
</dbReference>
<dbReference type="STRING" id="400727.A0A2T7NBM1"/>
<dbReference type="InterPro" id="IPR003193">
    <property type="entry name" value="ADP-ribosyl_cyclase"/>
</dbReference>
<dbReference type="PANTHER" id="PTHR10912">
    <property type="entry name" value="ADP-RIBOSYL CYCLASE"/>
    <property type="match status" value="1"/>
</dbReference>
<dbReference type="Gene3D" id="1.20.82.10">
    <property type="entry name" value="ADP Ribosyl Cyclase, Chain A, domain 1"/>
    <property type="match status" value="1"/>
</dbReference>
<feature type="signal peptide" evidence="6">
    <location>
        <begin position="1"/>
        <end position="22"/>
    </location>
</feature>
<protein>
    <submittedName>
        <fullName evidence="7">Uncharacterized protein</fullName>
    </submittedName>
</protein>
<accession>A0A2T7NBM1</accession>
<evidence type="ECO:0000256" key="6">
    <source>
        <dbReference type="SAM" id="SignalP"/>
    </source>
</evidence>
<keyword evidence="3" id="KW-0378">Hydrolase</keyword>
<dbReference type="GO" id="GO:0016849">
    <property type="term" value="F:phosphorus-oxygen lyase activity"/>
    <property type="evidence" value="ECO:0007669"/>
    <property type="project" value="TreeGrafter"/>
</dbReference>
<dbReference type="GO" id="GO:0005886">
    <property type="term" value="C:plasma membrane"/>
    <property type="evidence" value="ECO:0007669"/>
    <property type="project" value="TreeGrafter"/>
</dbReference>
<feature type="chain" id="PRO_5015781808" evidence="6">
    <location>
        <begin position="23"/>
        <end position="323"/>
    </location>
</feature>
<proteinExistence type="inferred from homology"/>
<reference evidence="7 8" key="1">
    <citation type="submission" date="2018-04" db="EMBL/GenBank/DDBJ databases">
        <title>The genome of golden apple snail Pomacea canaliculata provides insight into stress tolerance and invasive adaptation.</title>
        <authorList>
            <person name="Liu C."/>
            <person name="Liu B."/>
            <person name="Ren Y."/>
            <person name="Zhang Y."/>
            <person name="Wang H."/>
            <person name="Li S."/>
            <person name="Jiang F."/>
            <person name="Yin L."/>
            <person name="Zhang G."/>
            <person name="Qian W."/>
            <person name="Fan W."/>
        </authorList>
    </citation>
    <scope>NUCLEOTIDE SEQUENCE [LARGE SCALE GENOMIC DNA]</scope>
    <source>
        <strain evidence="7">SZHN2017</strain>
        <tissue evidence="7">Muscle</tissue>
    </source>
</reference>
<evidence type="ECO:0000313" key="8">
    <source>
        <dbReference type="Proteomes" id="UP000245119"/>
    </source>
</evidence>
<keyword evidence="6" id="KW-0732">Signal</keyword>
<comment type="similarity">
    <text evidence="1">Belongs to the ADP-ribosyl cyclase family.</text>
</comment>
<evidence type="ECO:0000256" key="3">
    <source>
        <dbReference type="ARBA" id="ARBA00022801"/>
    </source>
</evidence>
<dbReference type="SUPFAM" id="SSF52309">
    <property type="entry name" value="N-(deoxy)ribosyltransferase-like"/>
    <property type="match status" value="1"/>
</dbReference>
<dbReference type="EMBL" id="PZQS01000014">
    <property type="protein sequence ID" value="PVD18559.1"/>
    <property type="molecule type" value="Genomic_DNA"/>
</dbReference>
<dbReference type="PANTHER" id="PTHR10912:SF7">
    <property type="entry name" value="ADP-RIBOSYL CYCLASE_CYCLIC ADP-RIBOSE HYDROLASE"/>
    <property type="match status" value="1"/>
</dbReference>
<dbReference type="OMA" id="SCQTCAN"/>
<dbReference type="AlphaFoldDB" id="A0A2T7NBM1"/>
<dbReference type="GO" id="GO:0061809">
    <property type="term" value="F:NAD+ nucleosidase activity, cyclic ADP-ribose generating"/>
    <property type="evidence" value="ECO:0007669"/>
    <property type="project" value="InterPro"/>
</dbReference>
<keyword evidence="5" id="KW-1015">Disulfide bond</keyword>
<dbReference type="GO" id="GO:0016740">
    <property type="term" value="F:transferase activity"/>
    <property type="evidence" value="ECO:0007669"/>
    <property type="project" value="UniProtKB-KW"/>
</dbReference>
<comment type="caution">
    <text evidence="7">The sequence shown here is derived from an EMBL/GenBank/DDBJ whole genome shotgun (WGS) entry which is preliminary data.</text>
</comment>
<evidence type="ECO:0000256" key="4">
    <source>
        <dbReference type="ARBA" id="ARBA00023027"/>
    </source>
</evidence>
<evidence type="ECO:0000256" key="1">
    <source>
        <dbReference type="ARBA" id="ARBA00005406"/>
    </source>
</evidence>
<dbReference type="Gene3D" id="3.40.50.720">
    <property type="entry name" value="NAD(P)-binding Rossmann-like Domain"/>
    <property type="match status" value="1"/>
</dbReference>
<gene>
    <name evidence="7" type="ORF">C0Q70_21109</name>
</gene>